<evidence type="ECO:0000259" key="2">
    <source>
        <dbReference type="PROSITE" id="PS50943"/>
    </source>
</evidence>
<evidence type="ECO:0000313" key="4">
    <source>
        <dbReference type="Proteomes" id="UP001413721"/>
    </source>
</evidence>
<accession>A0ABU9YGZ4</accession>
<evidence type="ECO:0000256" key="1">
    <source>
        <dbReference type="SAM" id="MobiDB-lite"/>
    </source>
</evidence>
<dbReference type="CDD" id="cd00093">
    <property type="entry name" value="HTH_XRE"/>
    <property type="match status" value="1"/>
</dbReference>
<protein>
    <submittedName>
        <fullName evidence="3">Helix-turn-helix transcriptional regulator</fullName>
    </submittedName>
</protein>
<feature type="region of interest" description="Disordered" evidence="1">
    <location>
        <begin position="81"/>
        <end position="131"/>
    </location>
</feature>
<dbReference type="SMART" id="SM00530">
    <property type="entry name" value="HTH_XRE"/>
    <property type="match status" value="1"/>
</dbReference>
<dbReference type="RefSeq" id="WP_345937016.1">
    <property type="nucleotide sequence ID" value="NZ_JBBKTW010000002.1"/>
</dbReference>
<name>A0ABU9YGZ4_9PROT</name>
<evidence type="ECO:0000313" key="3">
    <source>
        <dbReference type="EMBL" id="MEN2988037.1"/>
    </source>
</evidence>
<sequence length="131" mass="14001">MVDTQIRIARLMEARGMSNKELADALGVGKSRVSNMFGSQPNLTLETLAKVFLALGAELPRVTTDELDALLAADEAIMPPDMMDRQGHWQPVSEDTAHDVRPVVSTTTPAASTKPLTSRRSGAGASWLVAA</sequence>
<dbReference type="InterPro" id="IPR010982">
    <property type="entry name" value="Lambda_DNA-bd_dom_sf"/>
</dbReference>
<dbReference type="PROSITE" id="PS50943">
    <property type="entry name" value="HTH_CROC1"/>
    <property type="match status" value="1"/>
</dbReference>
<reference evidence="3 4" key="1">
    <citation type="submission" date="2024-03" db="EMBL/GenBank/DDBJ databases">
        <title>High-quality draft genome sequencing of Tistrella sp. BH-R2-4.</title>
        <authorList>
            <person name="Dong C."/>
        </authorList>
    </citation>
    <scope>NUCLEOTIDE SEQUENCE [LARGE SCALE GENOMIC DNA]</scope>
    <source>
        <strain evidence="3 4">BH-R2-4</strain>
    </source>
</reference>
<dbReference type="SUPFAM" id="SSF47413">
    <property type="entry name" value="lambda repressor-like DNA-binding domains"/>
    <property type="match status" value="1"/>
</dbReference>
<gene>
    <name evidence="3" type="ORF">WG926_06960</name>
</gene>
<proteinExistence type="predicted"/>
<organism evidence="3 4">
    <name type="scientific">Tistrella arctica</name>
    <dbReference type="NCBI Taxonomy" id="3133430"/>
    <lineage>
        <taxon>Bacteria</taxon>
        <taxon>Pseudomonadati</taxon>
        <taxon>Pseudomonadota</taxon>
        <taxon>Alphaproteobacteria</taxon>
        <taxon>Geminicoccales</taxon>
        <taxon>Geminicoccaceae</taxon>
        <taxon>Tistrella</taxon>
    </lineage>
</organism>
<dbReference type="Pfam" id="PF01381">
    <property type="entry name" value="HTH_3"/>
    <property type="match status" value="1"/>
</dbReference>
<keyword evidence="4" id="KW-1185">Reference proteome</keyword>
<dbReference type="Gene3D" id="1.10.260.40">
    <property type="entry name" value="lambda repressor-like DNA-binding domains"/>
    <property type="match status" value="1"/>
</dbReference>
<dbReference type="Proteomes" id="UP001413721">
    <property type="component" value="Unassembled WGS sequence"/>
</dbReference>
<dbReference type="EMBL" id="JBBKTW010000002">
    <property type="protein sequence ID" value="MEN2988037.1"/>
    <property type="molecule type" value="Genomic_DNA"/>
</dbReference>
<comment type="caution">
    <text evidence="3">The sequence shown here is derived from an EMBL/GenBank/DDBJ whole genome shotgun (WGS) entry which is preliminary data.</text>
</comment>
<feature type="compositionally biased region" description="Polar residues" evidence="1">
    <location>
        <begin position="104"/>
        <end position="120"/>
    </location>
</feature>
<dbReference type="InterPro" id="IPR001387">
    <property type="entry name" value="Cro/C1-type_HTH"/>
</dbReference>
<feature type="domain" description="HTH cro/C1-type" evidence="2">
    <location>
        <begin position="8"/>
        <end position="62"/>
    </location>
</feature>